<evidence type="ECO:0000259" key="5">
    <source>
        <dbReference type="Pfam" id="PF00884"/>
    </source>
</evidence>
<sequence>MNQPNIIVVLVDQMRRDALSCAGDPNVRTPNLDRLASRGVRFTSACSTFPACVPFRFSMVTGEYAHSRNVPALGYRLSPAEHTLGDALKSQGYATAYIGKWHLYSAYGVSGGLTLSQASRTPIPASHRRGFDYWRGFELRNDFYDTAYFVDDDPVPRRLPGHQTDGLFDLAAHYLEADRPEDQPFFLLLSVEAPHPPFMASEQSLKRVRDRGPMVPRPNVDLAAISFFPPEWHEESGPAGKVDPDDPASVARVAEANMQAYYAMIEMIDDNMGKLDTVLEQTGLADNTVVVFLSDHGELGGSHGLLGKAEPWEESVGVPLIVAGPDRYVAGHGATASVPVNTEDLFPTFVGLTGGSASARFTGMNLAPFIRGECAEPVRDGVLLEFVTETRSNRSYYDETWRGIRSDHLKYTVIGDRAGARPWQLFDLSTDPYEMNNLVDQSAGADLAADMHGRLIGLLDRSGDDYALAPAFGHPARNAVVPDAEVARSI</sequence>
<keyword evidence="3" id="KW-0378">Hydrolase</keyword>
<dbReference type="PANTHER" id="PTHR42693">
    <property type="entry name" value="ARYLSULFATASE FAMILY MEMBER"/>
    <property type="match status" value="1"/>
</dbReference>
<reference evidence="6" key="1">
    <citation type="submission" date="2022-10" db="EMBL/GenBank/DDBJ databases">
        <title>Hoeflea sp. G2-23, isolated from marine algae.</title>
        <authorList>
            <person name="Kristyanto S."/>
            <person name="Kim J.M."/>
            <person name="Jeon C.O."/>
        </authorList>
    </citation>
    <scope>NUCLEOTIDE SEQUENCE</scope>
    <source>
        <strain evidence="6">G2-23</strain>
    </source>
</reference>
<comment type="similarity">
    <text evidence="1">Belongs to the sulfatase family.</text>
</comment>
<name>A0ABT3ZGP8_9HYPH</name>
<gene>
    <name evidence="6" type="ORF">OEG84_22400</name>
</gene>
<dbReference type="Pfam" id="PF00884">
    <property type="entry name" value="Sulfatase"/>
    <property type="match status" value="1"/>
</dbReference>
<dbReference type="InterPro" id="IPR000917">
    <property type="entry name" value="Sulfatase_N"/>
</dbReference>
<feature type="domain" description="Sulfatase N-terminal" evidence="5">
    <location>
        <begin position="4"/>
        <end position="354"/>
    </location>
</feature>
<evidence type="ECO:0000313" key="7">
    <source>
        <dbReference type="Proteomes" id="UP001073227"/>
    </source>
</evidence>
<dbReference type="InterPro" id="IPR050738">
    <property type="entry name" value="Sulfatase"/>
</dbReference>
<dbReference type="CDD" id="cd16034">
    <property type="entry name" value="sulfatase_like"/>
    <property type="match status" value="1"/>
</dbReference>
<dbReference type="Proteomes" id="UP001073227">
    <property type="component" value="Unassembled WGS sequence"/>
</dbReference>
<dbReference type="EMBL" id="JAOVZR010000001">
    <property type="protein sequence ID" value="MCY0150381.1"/>
    <property type="molecule type" value="Genomic_DNA"/>
</dbReference>
<dbReference type="InterPro" id="IPR017850">
    <property type="entry name" value="Alkaline_phosphatase_core_sf"/>
</dbReference>
<keyword evidence="2" id="KW-0479">Metal-binding</keyword>
<accession>A0ABT3ZGP8</accession>
<dbReference type="Gene3D" id="3.40.720.10">
    <property type="entry name" value="Alkaline Phosphatase, subunit A"/>
    <property type="match status" value="1"/>
</dbReference>
<keyword evidence="4" id="KW-0106">Calcium</keyword>
<protein>
    <submittedName>
        <fullName evidence="6">Sulfatase</fullName>
    </submittedName>
</protein>
<comment type="caution">
    <text evidence="6">The sequence shown here is derived from an EMBL/GenBank/DDBJ whole genome shotgun (WGS) entry which is preliminary data.</text>
</comment>
<organism evidence="6 7">
    <name type="scientific">Hoeflea algicola</name>
    <dbReference type="NCBI Taxonomy" id="2983763"/>
    <lineage>
        <taxon>Bacteria</taxon>
        <taxon>Pseudomonadati</taxon>
        <taxon>Pseudomonadota</taxon>
        <taxon>Alphaproteobacteria</taxon>
        <taxon>Hyphomicrobiales</taxon>
        <taxon>Rhizobiaceae</taxon>
        <taxon>Hoeflea</taxon>
    </lineage>
</organism>
<proteinExistence type="inferred from homology"/>
<evidence type="ECO:0000256" key="2">
    <source>
        <dbReference type="ARBA" id="ARBA00022723"/>
    </source>
</evidence>
<evidence type="ECO:0000256" key="4">
    <source>
        <dbReference type="ARBA" id="ARBA00022837"/>
    </source>
</evidence>
<evidence type="ECO:0000313" key="6">
    <source>
        <dbReference type="EMBL" id="MCY0150381.1"/>
    </source>
</evidence>
<dbReference type="InterPro" id="IPR024607">
    <property type="entry name" value="Sulfatase_CS"/>
</dbReference>
<evidence type="ECO:0000256" key="1">
    <source>
        <dbReference type="ARBA" id="ARBA00008779"/>
    </source>
</evidence>
<dbReference type="PANTHER" id="PTHR42693:SF53">
    <property type="entry name" value="ENDO-4-O-SULFATASE"/>
    <property type="match status" value="1"/>
</dbReference>
<keyword evidence="7" id="KW-1185">Reference proteome</keyword>
<dbReference type="SUPFAM" id="SSF53649">
    <property type="entry name" value="Alkaline phosphatase-like"/>
    <property type="match status" value="1"/>
</dbReference>
<dbReference type="RefSeq" id="WP_267655815.1">
    <property type="nucleotide sequence ID" value="NZ_JAOVZR010000001.1"/>
</dbReference>
<evidence type="ECO:0000256" key="3">
    <source>
        <dbReference type="ARBA" id="ARBA00022801"/>
    </source>
</evidence>
<dbReference type="PROSITE" id="PS00149">
    <property type="entry name" value="SULFATASE_2"/>
    <property type="match status" value="1"/>
</dbReference>